<feature type="non-terminal residue" evidence="8">
    <location>
        <position position="1"/>
    </location>
</feature>
<dbReference type="InterPro" id="IPR010987">
    <property type="entry name" value="Glutathione-S-Trfase_C-like"/>
</dbReference>
<proteinExistence type="inferred from homology"/>
<dbReference type="SFLD" id="SFLDS00019">
    <property type="entry name" value="Glutathione_Transferase_(cytos"/>
    <property type="match status" value="1"/>
</dbReference>
<gene>
    <name evidence="8" type="ORF">MSPICULIGERA_LOCUS19724</name>
</gene>
<dbReference type="CDD" id="cd03192">
    <property type="entry name" value="GST_C_Sigma_like"/>
    <property type="match status" value="1"/>
</dbReference>
<comment type="caution">
    <text evidence="8">The sequence shown here is derived from an EMBL/GenBank/DDBJ whole genome shotgun (WGS) entry which is preliminary data.</text>
</comment>
<dbReference type="GO" id="GO:0006749">
    <property type="term" value="P:glutathione metabolic process"/>
    <property type="evidence" value="ECO:0007669"/>
    <property type="project" value="TreeGrafter"/>
</dbReference>
<comment type="catalytic activity">
    <reaction evidence="4">
        <text>RX + glutathione = an S-substituted glutathione + a halide anion + H(+)</text>
        <dbReference type="Rhea" id="RHEA:16437"/>
        <dbReference type="ChEBI" id="CHEBI:15378"/>
        <dbReference type="ChEBI" id="CHEBI:16042"/>
        <dbReference type="ChEBI" id="CHEBI:17792"/>
        <dbReference type="ChEBI" id="CHEBI:57925"/>
        <dbReference type="ChEBI" id="CHEBI:90779"/>
        <dbReference type="EC" id="2.5.1.18"/>
    </reaction>
</comment>
<feature type="domain" description="GST C-terminal" evidence="7">
    <location>
        <begin position="81"/>
        <end position="205"/>
    </location>
</feature>
<dbReference type="InterPro" id="IPR036282">
    <property type="entry name" value="Glutathione-S-Trfase_C_sf"/>
</dbReference>
<dbReference type="GO" id="GO:0004364">
    <property type="term" value="F:glutathione transferase activity"/>
    <property type="evidence" value="ECO:0007669"/>
    <property type="project" value="UniProtKB-EC"/>
</dbReference>
<dbReference type="Pfam" id="PF14497">
    <property type="entry name" value="GST_C_3"/>
    <property type="match status" value="1"/>
</dbReference>
<evidence type="ECO:0000256" key="1">
    <source>
        <dbReference type="ARBA" id="ARBA00012452"/>
    </source>
</evidence>
<keyword evidence="9" id="KW-1185">Reference proteome</keyword>
<dbReference type="SFLD" id="SFLDG00363">
    <property type="entry name" value="AMPS_(cytGST):_Alpha-__Mu-__Pi"/>
    <property type="match status" value="1"/>
</dbReference>
<dbReference type="Gene3D" id="3.40.30.10">
    <property type="entry name" value="Glutaredoxin"/>
    <property type="match status" value="1"/>
</dbReference>
<evidence type="ECO:0000256" key="5">
    <source>
        <dbReference type="ARBA" id="ARBA00078118"/>
    </source>
</evidence>
<sequence>MPQYKLTYFDIRGLGEPARQLFALAHVEFEDNRIKKENWLELKPTTPFGKLPILEVDGKELAQSKAIYRYLGKQFGFAGADDWESAQIDQWADQLQDYGTAMRPWSAVAGGYTEGDKEKLYKEVAEPARDQHLPLIVKQLKANGSGFLVGSKVSWVDLAFLTTLEKTLTSAPNFLEKYPEITAYVKKIHEIPEIKESNDKQGLNY</sequence>
<evidence type="ECO:0000313" key="9">
    <source>
        <dbReference type="Proteomes" id="UP001177023"/>
    </source>
</evidence>
<dbReference type="EMBL" id="CATQJA010002663">
    <property type="protein sequence ID" value="CAJ0581567.1"/>
    <property type="molecule type" value="Genomic_DNA"/>
</dbReference>
<comment type="similarity">
    <text evidence="3">Belongs to the GST superfamily. Sigma family.</text>
</comment>
<dbReference type="Gene3D" id="1.20.1050.10">
    <property type="match status" value="1"/>
</dbReference>
<dbReference type="InterPro" id="IPR004045">
    <property type="entry name" value="Glutathione_S-Trfase_N"/>
</dbReference>
<dbReference type="PANTHER" id="PTHR11571:SF224">
    <property type="entry name" value="HEMATOPOIETIC PROSTAGLANDIN D SYNTHASE"/>
    <property type="match status" value="1"/>
</dbReference>
<dbReference type="Pfam" id="PF02798">
    <property type="entry name" value="GST_N"/>
    <property type="match status" value="1"/>
</dbReference>
<evidence type="ECO:0000259" key="7">
    <source>
        <dbReference type="PROSITE" id="PS50405"/>
    </source>
</evidence>
<dbReference type="FunFam" id="3.40.30.10:FF:000189">
    <property type="entry name" value="Glutathione S-Transferase"/>
    <property type="match status" value="1"/>
</dbReference>
<dbReference type="AlphaFoldDB" id="A0AA36G6P4"/>
<name>A0AA36G6P4_9BILA</name>
<dbReference type="PANTHER" id="PTHR11571">
    <property type="entry name" value="GLUTATHIONE S-TRANSFERASE"/>
    <property type="match status" value="1"/>
</dbReference>
<dbReference type="PROSITE" id="PS50404">
    <property type="entry name" value="GST_NTER"/>
    <property type="match status" value="1"/>
</dbReference>
<dbReference type="InterPro" id="IPR050213">
    <property type="entry name" value="GST_superfamily"/>
</dbReference>
<dbReference type="FunFam" id="1.20.1050.10:FF:000031">
    <property type="entry name" value="Glutathione S-Transferase"/>
    <property type="match status" value="1"/>
</dbReference>
<accession>A0AA36G6P4</accession>
<evidence type="ECO:0000256" key="4">
    <source>
        <dbReference type="ARBA" id="ARBA00047960"/>
    </source>
</evidence>
<dbReference type="EC" id="2.5.1.18" evidence="1"/>
<dbReference type="SFLD" id="SFLDG01205">
    <property type="entry name" value="AMPS.1"/>
    <property type="match status" value="1"/>
</dbReference>
<dbReference type="InterPro" id="IPR036249">
    <property type="entry name" value="Thioredoxin-like_sf"/>
</dbReference>
<evidence type="ECO:0000313" key="8">
    <source>
        <dbReference type="EMBL" id="CAJ0581567.1"/>
    </source>
</evidence>
<dbReference type="Proteomes" id="UP001177023">
    <property type="component" value="Unassembled WGS sequence"/>
</dbReference>
<dbReference type="SUPFAM" id="SSF47616">
    <property type="entry name" value="GST C-terminal domain-like"/>
    <property type="match status" value="1"/>
</dbReference>
<evidence type="ECO:0000259" key="6">
    <source>
        <dbReference type="PROSITE" id="PS50404"/>
    </source>
</evidence>
<dbReference type="PROSITE" id="PS50405">
    <property type="entry name" value="GST_CTER"/>
    <property type="match status" value="1"/>
</dbReference>
<organism evidence="8 9">
    <name type="scientific">Mesorhabditis spiculigera</name>
    <dbReference type="NCBI Taxonomy" id="96644"/>
    <lineage>
        <taxon>Eukaryota</taxon>
        <taxon>Metazoa</taxon>
        <taxon>Ecdysozoa</taxon>
        <taxon>Nematoda</taxon>
        <taxon>Chromadorea</taxon>
        <taxon>Rhabditida</taxon>
        <taxon>Rhabditina</taxon>
        <taxon>Rhabditomorpha</taxon>
        <taxon>Rhabditoidea</taxon>
        <taxon>Rhabditidae</taxon>
        <taxon>Mesorhabditinae</taxon>
        <taxon>Mesorhabditis</taxon>
    </lineage>
</organism>
<feature type="domain" description="GST N-terminal" evidence="6">
    <location>
        <begin position="2"/>
        <end position="79"/>
    </location>
</feature>
<dbReference type="GO" id="GO:0005737">
    <property type="term" value="C:cytoplasm"/>
    <property type="evidence" value="ECO:0007669"/>
    <property type="project" value="UniProtKB-ARBA"/>
</dbReference>
<evidence type="ECO:0000256" key="2">
    <source>
        <dbReference type="ARBA" id="ARBA00022679"/>
    </source>
</evidence>
<dbReference type="InterPro" id="IPR040079">
    <property type="entry name" value="Glutathione_S-Trfase"/>
</dbReference>
<dbReference type="CDD" id="cd03039">
    <property type="entry name" value="GST_N_Sigma_like"/>
    <property type="match status" value="1"/>
</dbReference>
<protein>
    <recommendedName>
        <fullName evidence="1">glutathione transferase</fullName>
        <ecNumber evidence="1">2.5.1.18</ecNumber>
    </recommendedName>
    <alternativeName>
        <fullName evidence="5">GST class-sigma</fullName>
    </alternativeName>
</protein>
<reference evidence="8" key="1">
    <citation type="submission" date="2023-06" db="EMBL/GenBank/DDBJ databases">
        <authorList>
            <person name="Delattre M."/>
        </authorList>
    </citation>
    <scope>NUCLEOTIDE SEQUENCE</scope>
    <source>
        <strain evidence="8">AF72</strain>
    </source>
</reference>
<dbReference type="SUPFAM" id="SSF52833">
    <property type="entry name" value="Thioredoxin-like"/>
    <property type="match status" value="1"/>
</dbReference>
<dbReference type="InterPro" id="IPR004046">
    <property type="entry name" value="GST_C"/>
</dbReference>
<evidence type="ECO:0000256" key="3">
    <source>
        <dbReference type="ARBA" id="ARBA00038317"/>
    </source>
</evidence>
<keyword evidence="2" id="KW-0808">Transferase</keyword>